<reference evidence="1" key="1">
    <citation type="submission" date="2020-07" db="EMBL/GenBank/DDBJ databases">
        <title>Huge and variable diversity of episymbiotic CPR bacteria and DPANN archaea in groundwater ecosystems.</title>
        <authorList>
            <person name="He C.Y."/>
            <person name="Keren R."/>
            <person name="Whittaker M."/>
            <person name="Farag I.F."/>
            <person name="Doudna J."/>
            <person name="Cate J.H.D."/>
            <person name="Banfield J.F."/>
        </authorList>
    </citation>
    <scope>NUCLEOTIDE SEQUENCE</scope>
    <source>
        <strain evidence="1">NC_groundwater_717_Ag_S-0.2um_59_8</strain>
    </source>
</reference>
<dbReference type="Pfam" id="PF11848">
    <property type="entry name" value="DUF3368"/>
    <property type="match status" value="1"/>
</dbReference>
<accession>A0A932GS35</accession>
<name>A0A932GS35_UNCTE</name>
<dbReference type="Proteomes" id="UP000741360">
    <property type="component" value="Unassembled WGS sequence"/>
</dbReference>
<proteinExistence type="predicted"/>
<gene>
    <name evidence="1" type="ORF">HYY65_14455</name>
</gene>
<protein>
    <submittedName>
        <fullName evidence="1">DUF3368 domain-containing protein</fullName>
    </submittedName>
</protein>
<dbReference type="PANTHER" id="PTHR39550">
    <property type="entry name" value="SLL0658 PROTEIN"/>
    <property type="match status" value="1"/>
</dbReference>
<evidence type="ECO:0000313" key="1">
    <source>
        <dbReference type="EMBL" id="MBI3016227.1"/>
    </source>
</evidence>
<dbReference type="AlphaFoldDB" id="A0A932GS35"/>
<dbReference type="EMBL" id="JACPSX010000279">
    <property type="protein sequence ID" value="MBI3016227.1"/>
    <property type="molecule type" value="Genomic_DNA"/>
</dbReference>
<evidence type="ECO:0000313" key="2">
    <source>
        <dbReference type="Proteomes" id="UP000741360"/>
    </source>
</evidence>
<sequence length="162" mass="17364">MPDVICNTSPIQYFHQLGLLHIFPALAHRVIVPPAVMEELSMGRSVGVDLPDPNTLDWVAIRRPSSSSALPLVTDLGPGETEVLMLALESPDAVVVLDDALARRVAHTLGIRLTGTLGLLLAAKRAGLIPVVQPILDTLQDLRFRIAPHTRAAVLRLAGEAP</sequence>
<organism evidence="1 2">
    <name type="scientific">Tectimicrobiota bacterium</name>
    <dbReference type="NCBI Taxonomy" id="2528274"/>
    <lineage>
        <taxon>Bacteria</taxon>
        <taxon>Pseudomonadati</taxon>
        <taxon>Nitrospinota/Tectimicrobiota group</taxon>
        <taxon>Candidatus Tectimicrobiota</taxon>
    </lineage>
</organism>
<dbReference type="InterPro" id="IPR021799">
    <property type="entry name" value="PIN-like_prokaryotic"/>
</dbReference>
<dbReference type="PANTHER" id="PTHR39550:SF1">
    <property type="entry name" value="SLL0658 PROTEIN"/>
    <property type="match status" value="1"/>
</dbReference>
<comment type="caution">
    <text evidence="1">The sequence shown here is derived from an EMBL/GenBank/DDBJ whole genome shotgun (WGS) entry which is preliminary data.</text>
</comment>